<dbReference type="EMBL" id="CAVLGL010000104">
    <property type="protein sequence ID" value="CAK1598438.1"/>
    <property type="molecule type" value="Genomic_DNA"/>
</dbReference>
<dbReference type="PANTHER" id="PTHR37984:SF8">
    <property type="entry name" value="CCHC-TYPE DOMAIN-CONTAINING PROTEIN"/>
    <property type="match status" value="1"/>
</dbReference>
<reference evidence="7 8" key="1">
    <citation type="submission" date="2023-11" db="EMBL/GenBank/DDBJ databases">
        <authorList>
            <person name="Hedman E."/>
            <person name="Englund M."/>
            <person name="Stromberg M."/>
            <person name="Nyberg Akerstrom W."/>
            <person name="Nylinder S."/>
            <person name="Jareborg N."/>
            <person name="Kallberg Y."/>
            <person name="Kronander E."/>
        </authorList>
    </citation>
    <scope>NUCLEOTIDE SEQUENCE [LARGE SCALE GENOMIC DNA]</scope>
</reference>
<accession>A0AAV1LSK8</accession>
<evidence type="ECO:0000256" key="2">
    <source>
        <dbReference type="ARBA" id="ARBA00022695"/>
    </source>
</evidence>
<evidence type="ECO:0000313" key="8">
    <source>
        <dbReference type="Proteomes" id="UP001314205"/>
    </source>
</evidence>
<comment type="caution">
    <text evidence="7">The sequence shown here is derived from an EMBL/GenBank/DDBJ whole genome shotgun (WGS) entry which is preliminary data.</text>
</comment>
<dbReference type="EC" id="2.7.7.49" evidence="1"/>
<dbReference type="PANTHER" id="PTHR37984">
    <property type="entry name" value="PROTEIN CBG26694"/>
    <property type="match status" value="1"/>
</dbReference>
<sequence>MVQPRKNYKEENNIIISWTNIVMSEEMASYEFKMPTSILLDKTDEDLVIKWTKCKQQFKTFLLAAGLEQKSENRKAAILLNCLGEQVKDLYYNVLNGSEENQKYIDVIRLQDDYFLNKANEIIQTFKFNKRNQFHGESFDAYLSDLKKMIKQCNFGAVEERLLRENLVMEVSEAQIKIFLGMVNYLRKFINNLADLVPPLQLLLKQNTTWLWTDLHENTFNNIKTHLSKAPVLQNFDSSLPITIQCDASKDGLGCCLMQNNKPVSYSSRSLTNAEKIFSQIEKELLSVVWANKKFHYYVYGRPCTILNNHKPLETILKKSIHEIPSIRLQRLKLKLLKYDITFQYLKGKLMYIADLLSRSYLDEIDED</sequence>
<organism evidence="7 8">
    <name type="scientific">Parnassius mnemosyne</name>
    <name type="common">clouded apollo</name>
    <dbReference type="NCBI Taxonomy" id="213953"/>
    <lineage>
        <taxon>Eukaryota</taxon>
        <taxon>Metazoa</taxon>
        <taxon>Ecdysozoa</taxon>
        <taxon>Arthropoda</taxon>
        <taxon>Hexapoda</taxon>
        <taxon>Insecta</taxon>
        <taxon>Pterygota</taxon>
        <taxon>Neoptera</taxon>
        <taxon>Endopterygota</taxon>
        <taxon>Lepidoptera</taxon>
        <taxon>Glossata</taxon>
        <taxon>Ditrysia</taxon>
        <taxon>Papilionoidea</taxon>
        <taxon>Papilionidae</taxon>
        <taxon>Parnassiinae</taxon>
        <taxon>Parnassini</taxon>
        <taxon>Parnassius</taxon>
        <taxon>Driopa</taxon>
    </lineage>
</organism>
<evidence type="ECO:0000259" key="6">
    <source>
        <dbReference type="Pfam" id="PF17919"/>
    </source>
</evidence>
<evidence type="ECO:0000256" key="4">
    <source>
        <dbReference type="ARBA" id="ARBA00022759"/>
    </source>
</evidence>
<evidence type="ECO:0000256" key="1">
    <source>
        <dbReference type="ARBA" id="ARBA00012493"/>
    </source>
</evidence>
<dbReference type="InterPro" id="IPR043502">
    <property type="entry name" value="DNA/RNA_pol_sf"/>
</dbReference>
<feature type="domain" description="Reverse transcriptase/retrotransposon-derived protein RNase H-like" evidence="6">
    <location>
        <begin position="212"/>
        <end position="306"/>
    </location>
</feature>
<dbReference type="AlphaFoldDB" id="A0AAV1LSK8"/>
<name>A0AAV1LSK8_9NEOP</name>
<dbReference type="Pfam" id="PF17919">
    <property type="entry name" value="RT_RNaseH_2"/>
    <property type="match status" value="1"/>
</dbReference>
<keyword evidence="2" id="KW-0808">Transferase</keyword>
<dbReference type="Proteomes" id="UP001314205">
    <property type="component" value="Unassembled WGS sequence"/>
</dbReference>
<dbReference type="GO" id="GO:0003964">
    <property type="term" value="F:RNA-directed DNA polymerase activity"/>
    <property type="evidence" value="ECO:0007669"/>
    <property type="project" value="UniProtKB-KW"/>
</dbReference>
<dbReference type="Gene3D" id="3.30.70.270">
    <property type="match status" value="1"/>
</dbReference>
<keyword evidence="2" id="KW-0548">Nucleotidyltransferase</keyword>
<dbReference type="InterPro" id="IPR041577">
    <property type="entry name" value="RT_RNaseH_2"/>
</dbReference>
<dbReference type="InterPro" id="IPR043128">
    <property type="entry name" value="Rev_trsase/Diguanyl_cyclase"/>
</dbReference>
<keyword evidence="5" id="KW-0695">RNA-directed DNA polymerase</keyword>
<evidence type="ECO:0000313" key="7">
    <source>
        <dbReference type="EMBL" id="CAK1598438.1"/>
    </source>
</evidence>
<proteinExistence type="predicted"/>
<protein>
    <recommendedName>
        <fullName evidence="1">RNA-directed DNA polymerase</fullName>
        <ecNumber evidence="1">2.7.7.49</ecNumber>
    </recommendedName>
</protein>
<evidence type="ECO:0000256" key="3">
    <source>
        <dbReference type="ARBA" id="ARBA00022722"/>
    </source>
</evidence>
<dbReference type="InterPro" id="IPR050951">
    <property type="entry name" value="Retrovirus_Pol_polyprotein"/>
</dbReference>
<keyword evidence="4" id="KW-0255">Endonuclease</keyword>
<keyword evidence="3" id="KW-0540">Nuclease</keyword>
<dbReference type="FunFam" id="3.30.70.270:FF:000020">
    <property type="entry name" value="Transposon Tf2-6 polyprotein-like Protein"/>
    <property type="match status" value="1"/>
</dbReference>
<dbReference type="FunFam" id="3.10.20.370:FF:000001">
    <property type="entry name" value="Retrovirus-related Pol polyprotein from transposon 17.6-like protein"/>
    <property type="match status" value="1"/>
</dbReference>
<gene>
    <name evidence="7" type="ORF">PARMNEM_LOCUS17425</name>
</gene>
<evidence type="ECO:0000256" key="5">
    <source>
        <dbReference type="ARBA" id="ARBA00022918"/>
    </source>
</evidence>
<keyword evidence="4" id="KW-0378">Hydrolase</keyword>
<dbReference type="CDD" id="cd09274">
    <property type="entry name" value="RNase_HI_RT_Ty3"/>
    <property type="match status" value="1"/>
</dbReference>
<dbReference type="GO" id="GO:0004519">
    <property type="term" value="F:endonuclease activity"/>
    <property type="evidence" value="ECO:0007669"/>
    <property type="project" value="UniProtKB-KW"/>
</dbReference>
<keyword evidence="8" id="KW-1185">Reference proteome</keyword>
<dbReference type="SUPFAM" id="SSF56672">
    <property type="entry name" value="DNA/RNA polymerases"/>
    <property type="match status" value="1"/>
</dbReference>